<dbReference type="AlphaFoldDB" id="A0A495IHS8"/>
<gene>
    <name evidence="3" type="ORF">C8E83_2102</name>
</gene>
<evidence type="ECO:0000256" key="2">
    <source>
        <dbReference type="SAM" id="MobiDB-lite"/>
    </source>
</evidence>
<accession>A0A495IHS8</accession>
<protein>
    <submittedName>
        <fullName evidence="3">Transaldolase</fullName>
    </submittedName>
</protein>
<dbReference type="Pfam" id="PF00923">
    <property type="entry name" value="TAL_FSA"/>
    <property type="match status" value="1"/>
</dbReference>
<dbReference type="InterPro" id="IPR013785">
    <property type="entry name" value="Aldolase_TIM"/>
</dbReference>
<dbReference type="PANTHER" id="PTHR10683">
    <property type="entry name" value="TRANSALDOLASE"/>
    <property type="match status" value="1"/>
</dbReference>
<feature type="compositionally biased region" description="Low complexity" evidence="2">
    <location>
        <begin position="1"/>
        <end position="13"/>
    </location>
</feature>
<evidence type="ECO:0000256" key="1">
    <source>
        <dbReference type="ARBA" id="ARBA00023270"/>
    </source>
</evidence>
<feature type="region of interest" description="Disordered" evidence="2">
    <location>
        <begin position="1"/>
        <end position="21"/>
    </location>
</feature>
<dbReference type="Gene3D" id="3.20.20.70">
    <property type="entry name" value="Aldolase class I"/>
    <property type="match status" value="1"/>
</dbReference>
<dbReference type="EMBL" id="RBKS01000001">
    <property type="protein sequence ID" value="RKR74968.1"/>
    <property type="molecule type" value="Genomic_DNA"/>
</dbReference>
<dbReference type="InterPro" id="IPR001585">
    <property type="entry name" value="TAL/FSA"/>
</dbReference>
<dbReference type="SUPFAM" id="SSF51569">
    <property type="entry name" value="Aldolase"/>
    <property type="match status" value="1"/>
</dbReference>
<keyword evidence="4" id="KW-1185">Reference proteome</keyword>
<organism evidence="3 4">
    <name type="scientific">Frondihabitans australicus</name>
    <dbReference type="NCBI Taxonomy" id="386892"/>
    <lineage>
        <taxon>Bacteria</taxon>
        <taxon>Bacillati</taxon>
        <taxon>Actinomycetota</taxon>
        <taxon>Actinomycetes</taxon>
        <taxon>Micrococcales</taxon>
        <taxon>Microbacteriaceae</taxon>
        <taxon>Frondihabitans</taxon>
    </lineage>
</organism>
<comment type="caution">
    <text evidence="3">The sequence shown here is derived from an EMBL/GenBank/DDBJ whole genome shotgun (WGS) entry which is preliminary data.</text>
</comment>
<dbReference type="Proteomes" id="UP000280008">
    <property type="component" value="Unassembled WGS sequence"/>
</dbReference>
<reference evidence="3 4" key="1">
    <citation type="submission" date="2018-10" db="EMBL/GenBank/DDBJ databases">
        <title>Sequencing the genomes of 1000 actinobacteria strains.</title>
        <authorList>
            <person name="Klenk H.-P."/>
        </authorList>
    </citation>
    <scope>NUCLEOTIDE SEQUENCE [LARGE SCALE GENOMIC DNA]</scope>
    <source>
        <strain evidence="3 4">DSM 17894</strain>
    </source>
</reference>
<dbReference type="RefSeq" id="WP_121369819.1">
    <property type="nucleotide sequence ID" value="NZ_RBKS01000001.1"/>
</dbReference>
<evidence type="ECO:0000313" key="3">
    <source>
        <dbReference type="EMBL" id="RKR74968.1"/>
    </source>
</evidence>
<proteinExistence type="predicted"/>
<evidence type="ECO:0000313" key="4">
    <source>
        <dbReference type="Proteomes" id="UP000280008"/>
    </source>
</evidence>
<dbReference type="OrthoDB" id="9809101at2"/>
<keyword evidence="1" id="KW-0704">Schiff base</keyword>
<dbReference type="GO" id="GO:0005975">
    <property type="term" value="P:carbohydrate metabolic process"/>
    <property type="evidence" value="ECO:0007669"/>
    <property type="project" value="InterPro"/>
</dbReference>
<name>A0A495IHS8_9MICO</name>
<sequence length="383" mass="41500">MTTTVDTSAVTDDAALDPRPSTLRAARETPTSLWNDSADPRELSRAIAEFGAVGATCNPVIALTCIKSDPDTWVPRIRELAALHPTAGESELGWMAVEELSIGAAKLLEPAFAATGGRDGRLSMQTDPRFHRDRDALVAQAEYFSGLAENIIVKIPATKTGIEAMEEAVFRGVSINATVSFTVPQAVAVAEALERGLDRRAAALASDSGLPASYRPEKTEFGNVVTIMGGRFDDWLKTVVKRDHLMVDPGILEWAGVAALKKAHHIFVSRGFRSRILSAAFRNHMQWSELVGGDLVVSPPFQWIVDINAARVPVDNRIDVPVDPAIIQALRDAIPDFSRGYDVDGMTVDEFERFGATVTTLRQFLDADAQLDALVRDIIVPAA</sequence>